<dbReference type="PROSITE" id="PS00198">
    <property type="entry name" value="4FE4S_FER_1"/>
    <property type="match status" value="1"/>
</dbReference>
<dbReference type="PROSITE" id="PS51085">
    <property type="entry name" value="2FE2S_FER_2"/>
    <property type="match status" value="1"/>
</dbReference>
<keyword evidence="8" id="KW-1278">Translocase</keyword>
<keyword evidence="12" id="KW-0472">Membrane</keyword>
<feature type="domain" description="4Fe-4S His(Cys)3-ligated-type" evidence="17">
    <location>
        <begin position="112"/>
        <end position="151"/>
    </location>
</feature>
<evidence type="ECO:0000259" key="16">
    <source>
        <dbReference type="PROSITE" id="PS51379"/>
    </source>
</evidence>
<protein>
    <submittedName>
        <fullName evidence="18">Ferredoxin</fullName>
    </submittedName>
</protein>
<dbReference type="Gene3D" id="3.10.20.740">
    <property type="match status" value="1"/>
</dbReference>
<dbReference type="InterPro" id="IPR017896">
    <property type="entry name" value="4Fe4S_Fe-S-bd"/>
</dbReference>
<dbReference type="Pfam" id="PF22117">
    <property type="entry name" value="Fer4_Nqo3"/>
    <property type="match status" value="1"/>
</dbReference>
<evidence type="ECO:0000256" key="14">
    <source>
        <dbReference type="SAM" id="MobiDB-lite"/>
    </source>
</evidence>
<comment type="cofactor">
    <cofactor evidence="13">
        <name>[2Fe-2S] cluster</name>
        <dbReference type="ChEBI" id="CHEBI:190135"/>
    </cofactor>
</comment>
<proteinExistence type="inferred from homology"/>
<feature type="compositionally biased region" description="Low complexity" evidence="14">
    <location>
        <begin position="1"/>
        <end position="20"/>
    </location>
</feature>
<dbReference type="Proteomes" id="UP000266934">
    <property type="component" value="Chromosome"/>
</dbReference>
<dbReference type="Gene3D" id="3.40.950.10">
    <property type="entry name" value="Fe-only Hydrogenase (Larger Subunit), Chain L, domain 3"/>
    <property type="match status" value="1"/>
</dbReference>
<keyword evidence="19" id="KW-1185">Reference proteome</keyword>
<feature type="domain" description="4Fe-4S ferredoxin-type" evidence="16">
    <location>
        <begin position="172"/>
        <end position="205"/>
    </location>
</feature>
<reference evidence="18 19" key="1">
    <citation type="submission" date="2018-08" db="EMBL/GenBank/DDBJ databases">
        <title>Complete genome sequencing of Blastochloris tepida GI.</title>
        <authorList>
            <person name="Tsukatani Y."/>
            <person name="Mori H."/>
        </authorList>
    </citation>
    <scope>NUCLEOTIDE SEQUENCE [LARGE SCALE GENOMIC DNA]</scope>
    <source>
        <strain evidence="18 19">GI</strain>
    </source>
</reference>
<evidence type="ECO:0000256" key="8">
    <source>
        <dbReference type="ARBA" id="ARBA00022967"/>
    </source>
</evidence>
<evidence type="ECO:0000259" key="15">
    <source>
        <dbReference type="PROSITE" id="PS51085"/>
    </source>
</evidence>
<dbReference type="SUPFAM" id="SSF53920">
    <property type="entry name" value="Fe-only hydrogenase"/>
    <property type="match status" value="1"/>
</dbReference>
<dbReference type="KEGG" id="blag:BLTE_23470"/>
<dbReference type="InterPro" id="IPR036010">
    <property type="entry name" value="2Fe-2S_ferredoxin-like_sf"/>
</dbReference>
<evidence type="ECO:0000256" key="7">
    <source>
        <dbReference type="ARBA" id="ARBA00022737"/>
    </source>
</evidence>
<dbReference type="Gene3D" id="3.40.50.1780">
    <property type="match status" value="1"/>
</dbReference>
<evidence type="ECO:0000256" key="4">
    <source>
        <dbReference type="ARBA" id="ARBA00022485"/>
    </source>
</evidence>
<name>A0A348G279_9HYPH</name>
<evidence type="ECO:0000256" key="11">
    <source>
        <dbReference type="ARBA" id="ARBA00023027"/>
    </source>
</evidence>
<dbReference type="Pfam" id="PF13510">
    <property type="entry name" value="Fer2_4"/>
    <property type="match status" value="1"/>
</dbReference>
<dbReference type="SUPFAM" id="SSF54292">
    <property type="entry name" value="2Fe-2S ferredoxin-like"/>
    <property type="match status" value="1"/>
</dbReference>
<dbReference type="PANTHER" id="PTHR11615">
    <property type="entry name" value="NITRATE, FORMATE, IRON DEHYDROGENASE"/>
    <property type="match status" value="1"/>
</dbReference>
<evidence type="ECO:0000256" key="6">
    <source>
        <dbReference type="ARBA" id="ARBA00022723"/>
    </source>
</evidence>
<keyword evidence="4" id="KW-0004">4Fe-4S</keyword>
<dbReference type="InterPro" id="IPR013352">
    <property type="entry name" value="Fe_hydrogenase_subset"/>
</dbReference>
<keyword evidence="6" id="KW-0479">Metal-binding</keyword>
<dbReference type="InterPro" id="IPR050340">
    <property type="entry name" value="Cytosolic_Fe-S_CAF"/>
</dbReference>
<dbReference type="PROSITE" id="PS51379">
    <property type="entry name" value="4FE4S_FER_2"/>
    <property type="match status" value="2"/>
</dbReference>
<dbReference type="NCBIfam" id="TIGR02512">
    <property type="entry name" value="FeFe_hydrog_A"/>
    <property type="match status" value="1"/>
</dbReference>
<dbReference type="GO" id="GO:0051539">
    <property type="term" value="F:4 iron, 4 sulfur cluster binding"/>
    <property type="evidence" value="ECO:0007669"/>
    <property type="project" value="UniProtKB-KW"/>
</dbReference>
<dbReference type="GO" id="GO:0005506">
    <property type="term" value="F:iron ion binding"/>
    <property type="evidence" value="ECO:0007669"/>
    <property type="project" value="InterPro"/>
</dbReference>
<evidence type="ECO:0000256" key="2">
    <source>
        <dbReference type="ARBA" id="ARBA00004370"/>
    </source>
</evidence>
<evidence type="ECO:0000256" key="3">
    <source>
        <dbReference type="ARBA" id="ARBA00005404"/>
    </source>
</evidence>
<keyword evidence="10" id="KW-0411">Iron-sulfur</keyword>
<dbReference type="EMBL" id="AP018907">
    <property type="protein sequence ID" value="BBF93662.1"/>
    <property type="molecule type" value="Genomic_DNA"/>
</dbReference>
<dbReference type="SMART" id="SM00929">
    <property type="entry name" value="NADH-G_4Fe-4S_3"/>
    <property type="match status" value="1"/>
</dbReference>
<dbReference type="InterPro" id="IPR017900">
    <property type="entry name" value="4Fe4S_Fe_S_CS"/>
</dbReference>
<dbReference type="GO" id="GO:0008901">
    <property type="term" value="F:ferredoxin hydrogenase activity"/>
    <property type="evidence" value="ECO:0007669"/>
    <property type="project" value="InterPro"/>
</dbReference>
<dbReference type="InterPro" id="IPR009016">
    <property type="entry name" value="Fe_hydrogenase"/>
</dbReference>
<dbReference type="GO" id="GO:0051537">
    <property type="term" value="F:2 iron, 2 sulfur cluster binding"/>
    <property type="evidence" value="ECO:0007669"/>
    <property type="project" value="UniProtKB-KW"/>
</dbReference>
<dbReference type="InterPro" id="IPR054351">
    <property type="entry name" value="NADH_UbQ_OxRdtase_ferredoxin"/>
</dbReference>
<dbReference type="Pfam" id="PF02906">
    <property type="entry name" value="Fe_hyd_lg_C"/>
    <property type="match status" value="1"/>
</dbReference>
<feature type="domain" description="4Fe-4S ferredoxin-type" evidence="16">
    <location>
        <begin position="215"/>
        <end position="244"/>
    </location>
</feature>
<dbReference type="Pfam" id="PF10588">
    <property type="entry name" value="NADH-G_4Fe-4S_3"/>
    <property type="match status" value="1"/>
</dbReference>
<evidence type="ECO:0000313" key="19">
    <source>
        <dbReference type="Proteomes" id="UP000266934"/>
    </source>
</evidence>
<dbReference type="SUPFAM" id="SSF54862">
    <property type="entry name" value="4Fe-4S ferredoxins"/>
    <property type="match status" value="1"/>
</dbReference>
<dbReference type="InterPro" id="IPR003149">
    <property type="entry name" value="Fe_hydrogenase_ssu"/>
</dbReference>
<dbReference type="FunFam" id="3.10.20.740:FF:000004">
    <property type="entry name" value="NADH-quinone oxidoreductase"/>
    <property type="match status" value="1"/>
</dbReference>
<dbReference type="FunFam" id="3.30.70.20:FF:000035">
    <property type="entry name" value="Iron hydrogenase 1"/>
    <property type="match status" value="1"/>
</dbReference>
<evidence type="ECO:0000256" key="9">
    <source>
        <dbReference type="ARBA" id="ARBA00023004"/>
    </source>
</evidence>
<dbReference type="InterPro" id="IPR019574">
    <property type="entry name" value="NADH_UbQ_OxRdtase_Gsu_4Fe4S-bd"/>
</dbReference>
<dbReference type="Pfam" id="PF02256">
    <property type="entry name" value="Fe_hyd_SSU"/>
    <property type="match status" value="1"/>
</dbReference>
<comment type="cofactor">
    <cofactor evidence="1">
        <name>[4Fe-4S] cluster</name>
        <dbReference type="ChEBI" id="CHEBI:49883"/>
    </cofactor>
</comment>
<keyword evidence="11" id="KW-0520">NAD</keyword>
<dbReference type="InterPro" id="IPR036991">
    <property type="entry name" value="Fe_hydrogenase_ssu_sf"/>
</dbReference>
<dbReference type="InterPro" id="IPR004108">
    <property type="entry name" value="Fe_hydrogenase_lsu_C"/>
</dbReference>
<dbReference type="Gene3D" id="3.30.70.20">
    <property type="match status" value="1"/>
</dbReference>
<dbReference type="InterPro" id="IPR001041">
    <property type="entry name" value="2Fe-2S_ferredoxin-type"/>
</dbReference>
<keyword evidence="5" id="KW-0001">2Fe-2S</keyword>
<dbReference type="OrthoDB" id="9816402at2"/>
<keyword evidence="7" id="KW-0677">Repeat</keyword>
<dbReference type="AlphaFoldDB" id="A0A348G279"/>
<comment type="similarity">
    <text evidence="3">Belongs to the complex I 75 kDa subunit family.</text>
</comment>
<accession>A0A348G279</accession>
<evidence type="ECO:0000256" key="1">
    <source>
        <dbReference type="ARBA" id="ARBA00001966"/>
    </source>
</evidence>
<evidence type="ECO:0000256" key="12">
    <source>
        <dbReference type="ARBA" id="ARBA00023136"/>
    </source>
</evidence>
<gene>
    <name evidence="18" type="ORF">BLTE_23470</name>
</gene>
<keyword evidence="9" id="KW-0408">Iron</keyword>
<evidence type="ECO:0000259" key="17">
    <source>
        <dbReference type="PROSITE" id="PS51839"/>
    </source>
</evidence>
<evidence type="ECO:0000256" key="10">
    <source>
        <dbReference type="ARBA" id="ARBA00023014"/>
    </source>
</evidence>
<evidence type="ECO:0000256" key="13">
    <source>
        <dbReference type="ARBA" id="ARBA00034078"/>
    </source>
</evidence>
<dbReference type="CDD" id="cd00207">
    <property type="entry name" value="fer2"/>
    <property type="match status" value="1"/>
</dbReference>
<dbReference type="PROSITE" id="PS51839">
    <property type="entry name" value="4FE4S_HC3"/>
    <property type="match status" value="1"/>
</dbReference>
<sequence>MDTASHTASPAAASPASAPRSHSHSHPAVDPNAAPVSLTIDGIEVTVPSGTTILAAAEKAGVRIPTLCHHADLAPAGVCRVCVVEVEGSRALQASCAYPITQPIKVNTTTKAVRKARRHIIDLMLANHYGDCYTCARNGNCELQALAKEYGVDGLKFGHTTEAKYEIDRSSGTIVRDMNKCVLCRRCVRTCNELQEVGCLTLDGRGAESKISTFADKALASVICISCGQCINRCPTGALSELDQTDEVWALLDDPAKHVVIQTAPAPRAAMGECFGLEPGTPVTFEMNSALRRIGFDGVFDTNFTADLTIIEEGTELILRLYKALVKKDPAIMLPMFTSCSPGWVKYIEHFNPDMLAHLSTAKSPQQMFGALIKTYYAEKKGIDPADIAVVSLMPCTAKKYECNRPEMVSSGFKDVDYALTTRELAKMVKEAGIDLPKLPKSDFDPPFGSATGSGVIFGATGGVMEAAIRTVIELVTGKTVENFYDHADIVPLRGFEGARMAELTIGEVGEVPAILKHLVPDWNWLKGATLKVGVAHGTANARKVLDDIKAGGPFSQCHFIEFMACPGGCLGGGGQPIPTDAEIRAARAKAIYAEDRGAPVRKSHENAAVLQLYTEFLLGGPGGHEAHQLLHTHYTPRGKFIA</sequence>
<feature type="domain" description="2Fe-2S ferredoxin-type" evidence="15">
    <location>
        <begin position="34"/>
        <end position="112"/>
    </location>
</feature>
<evidence type="ECO:0000256" key="5">
    <source>
        <dbReference type="ARBA" id="ARBA00022714"/>
    </source>
</evidence>
<evidence type="ECO:0000313" key="18">
    <source>
        <dbReference type="EMBL" id="BBF93662.1"/>
    </source>
</evidence>
<dbReference type="Gene3D" id="4.10.260.20">
    <property type="entry name" value="Iron hydrogenase, small subunit"/>
    <property type="match status" value="1"/>
</dbReference>
<dbReference type="NCBIfam" id="NF040763">
    <property type="entry name" value="FeFe_hydrog_A6"/>
    <property type="match status" value="1"/>
</dbReference>
<dbReference type="InterPro" id="IPR049830">
    <property type="entry name" value="HndD"/>
</dbReference>
<dbReference type="RefSeq" id="WP_126400778.1">
    <property type="nucleotide sequence ID" value="NZ_AP018907.1"/>
</dbReference>
<feature type="region of interest" description="Disordered" evidence="14">
    <location>
        <begin position="1"/>
        <end position="33"/>
    </location>
</feature>
<dbReference type="GO" id="GO:0016020">
    <property type="term" value="C:membrane"/>
    <property type="evidence" value="ECO:0007669"/>
    <property type="project" value="UniProtKB-SubCell"/>
</dbReference>
<dbReference type="SMART" id="SM00902">
    <property type="entry name" value="Fe_hyd_SSU"/>
    <property type="match status" value="1"/>
</dbReference>
<organism evidence="18 19">
    <name type="scientific">Blastochloris tepida</name>
    <dbReference type="NCBI Taxonomy" id="2233851"/>
    <lineage>
        <taxon>Bacteria</taxon>
        <taxon>Pseudomonadati</taxon>
        <taxon>Pseudomonadota</taxon>
        <taxon>Alphaproteobacteria</taxon>
        <taxon>Hyphomicrobiales</taxon>
        <taxon>Blastochloridaceae</taxon>
        <taxon>Blastochloris</taxon>
    </lineage>
</organism>
<comment type="subcellular location">
    <subcellularLocation>
        <location evidence="2">Membrane</location>
    </subcellularLocation>
</comment>